<evidence type="ECO:0000256" key="1">
    <source>
        <dbReference type="SAM" id="Phobius"/>
    </source>
</evidence>
<keyword evidence="3" id="KW-1185">Reference proteome</keyword>
<comment type="caution">
    <text evidence="2">The sequence shown here is derived from an EMBL/GenBank/DDBJ whole genome shotgun (WGS) entry which is preliminary data.</text>
</comment>
<reference evidence="2" key="1">
    <citation type="submission" date="2021-02" db="EMBL/GenBank/DDBJ databases">
        <authorList>
            <person name="Nowell W R."/>
        </authorList>
    </citation>
    <scope>NUCLEOTIDE SEQUENCE</scope>
</reference>
<keyword evidence="1" id="KW-1133">Transmembrane helix</keyword>
<feature type="transmembrane region" description="Helical" evidence="1">
    <location>
        <begin position="144"/>
        <end position="165"/>
    </location>
</feature>
<dbReference type="EMBL" id="CAJNOR010001173">
    <property type="protein sequence ID" value="CAF1090707.1"/>
    <property type="molecule type" value="Genomic_DNA"/>
</dbReference>
<evidence type="ECO:0000313" key="2">
    <source>
        <dbReference type="EMBL" id="CAF1090707.1"/>
    </source>
</evidence>
<feature type="transmembrane region" description="Helical" evidence="1">
    <location>
        <begin position="117"/>
        <end position="138"/>
    </location>
</feature>
<gene>
    <name evidence="2" type="ORF">XAT740_LOCUS17822</name>
</gene>
<keyword evidence="1" id="KW-0472">Membrane</keyword>
<proteinExistence type="predicted"/>
<dbReference type="Proteomes" id="UP000663828">
    <property type="component" value="Unassembled WGS sequence"/>
</dbReference>
<organism evidence="2 3">
    <name type="scientific">Adineta ricciae</name>
    <name type="common">Rotifer</name>
    <dbReference type="NCBI Taxonomy" id="249248"/>
    <lineage>
        <taxon>Eukaryota</taxon>
        <taxon>Metazoa</taxon>
        <taxon>Spiralia</taxon>
        <taxon>Gnathifera</taxon>
        <taxon>Rotifera</taxon>
        <taxon>Eurotatoria</taxon>
        <taxon>Bdelloidea</taxon>
        <taxon>Adinetida</taxon>
        <taxon>Adinetidae</taxon>
        <taxon>Adineta</taxon>
    </lineage>
</organism>
<sequence>MSTFLIFILILDNIGCICNFVTFSVKQLRENSCGRYFLVSSLFNFVQTRFTWVLPCIATDFLVLASLDRCLSTAQRLQLLRSFSQIKIALRKTSIPILINSLASTHQLIFYELRPKYYAAAGVYSYFLSIYSIVWISLVPQMSMLLFGVMTYNNILQVMCSSILLNIRTAYYSYTVITTNYVKDDYRAASSFVNILSSTLFRKIFKE</sequence>
<name>A0A814NAD6_ADIRI</name>
<evidence type="ECO:0000313" key="3">
    <source>
        <dbReference type="Proteomes" id="UP000663828"/>
    </source>
</evidence>
<keyword evidence="1" id="KW-0812">Transmembrane</keyword>
<protein>
    <submittedName>
        <fullName evidence="2">Uncharacterized protein</fullName>
    </submittedName>
</protein>
<feature type="transmembrane region" description="Helical" evidence="1">
    <location>
        <begin position="6"/>
        <end position="25"/>
    </location>
</feature>
<dbReference type="AlphaFoldDB" id="A0A814NAD6"/>
<accession>A0A814NAD6</accession>